<dbReference type="Proteomes" id="UP001652626">
    <property type="component" value="Chromosome 16"/>
</dbReference>
<sequence>MIEPMVKPIRRKSHYHSTESKSKSKSNDKKKSNKHSSSSSSKKSISNSQKEERKKKLKEIADKEKEADDNNKKITNNTNKVVSNVKVTTSNRGAFLTDVIKATVKPMKRRNSQEKEKIKSPTQESKIINEPLHSQKLVDKNDGNEKSDTNESITSTKTPKEKPKESKKSKSQSSTKTSPKSSESDYRIPARSLKPLNDSKESQSGKPVSKVEPLPPKKPAKRVRFSNAEPVVHLFQIEPGNKMNKTKLVKTRLLDVRQKPIFSLEKITLMKILRWNPQWLYEQINTADPPPILGHNNPPMAIFHSFDSHRQYIGLVGDLLLMEIWECITQAYMRIRNQNNGLPLRIESLPPVPPQERYFDLFNLSVNISLPNSEMKHLPRAGEIMMVEFGPENAKICRFFFVHNVRCLPSPKNSKTFSLSLYATFTDKMMYLKSGELVIGRNLAYINNELTLFEAMEYLAGSPLSQAILRPQTCHYPAYDTMMNMNTQWTNTLNPSQKLAVSRSVSAALGDEPSLQMVQGPPGTGKSSVICAIVMTYFYNAVNKRHQDRGKILICATSNAAVDELVIRLLNIRQSLPKEERFRMVRVGRLESMHARARDVSSQQLAQRDAARARADCAPPGRDEEISHLEAKINMWKTQARDAKDPVRVAYCQGKVANLAERINLLRGGGGADGEELRPERLLHAERRIIDCAHIIVTTLASAHNYKMKGLKGRIALCIVDEAGQAIEPETLIPLTLDVTRLTLIGDPQQLPGFICSQRAKQHGLGESLFSRLSSGSADTRDGPVVLLDQQYRMHPAIADYPNRAFYGGRVRSVAPPPASLDLAPYTMLAISSGDKGQVQSGANEMEAWGVARVAAALAGGVRARRLSLAVITPYSAHRDLLRSCLRALQDPSESPVEVNTVDSFQGQERDVVVVSLARSHGVGFLTDTGRMNVMLTRARHALLVCLNPLALVRNNQWQTLVDDARNRRVYKTLPNKICLHASARSISSAEVLNYVTSP</sequence>
<organism evidence="4 5">
    <name type="scientific">Vanessa tameamea</name>
    <name type="common">Kamehameha butterfly</name>
    <dbReference type="NCBI Taxonomy" id="334116"/>
    <lineage>
        <taxon>Eukaryota</taxon>
        <taxon>Metazoa</taxon>
        <taxon>Ecdysozoa</taxon>
        <taxon>Arthropoda</taxon>
        <taxon>Hexapoda</taxon>
        <taxon>Insecta</taxon>
        <taxon>Pterygota</taxon>
        <taxon>Neoptera</taxon>
        <taxon>Endopterygota</taxon>
        <taxon>Lepidoptera</taxon>
        <taxon>Glossata</taxon>
        <taxon>Ditrysia</taxon>
        <taxon>Papilionoidea</taxon>
        <taxon>Nymphalidae</taxon>
        <taxon>Nymphalinae</taxon>
        <taxon>Vanessa</taxon>
    </lineage>
</organism>
<dbReference type="PANTHER" id="PTHR10887">
    <property type="entry name" value="DNA2/NAM7 HELICASE FAMILY"/>
    <property type="match status" value="1"/>
</dbReference>
<feature type="compositionally biased region" description="Low complexity" evidence="1">
    <location>
        <begin position="171"/>
        <end position="181"/>
    </location>
</feature>
<protein>
    <submittedName>
        <fullName evidence="5">Uncharacterized protein LOC113402949</fullName>
    </submittedName>
</protein>
<dbReference type="GO" id="GO:0001147">
    <property type="term" value="F:transcription termination site sequence-specific DNA binding"/>
    <property type="evidence" value="ECO:0007669"/>
    <property type="project" value="TreeGrafter"/>
</dbReference>
<feature type="compositionally biased region" description="Basic and acidic residues" evidence="1">
    <location>
        <begin position="136"/>
        <end position="149"/>
    </location>
</feature>
<dbReference type="RefSeq" id="XP_026499115.2">
    <property type="nucleotide sequence ID" value="XM_026643330.2"/>
</dbReference>
<feature type="region of interest" description="Disordered" evidence="1">
    <location>
        <begin position="1"/>
        <end position="223"/>
    </location>
</feature>
<dbReference type="GO" id="GO:0016604">
    <property type="term" value="C:nuclear body"/>
    <property type="evidence" value="ECO:0007669"/>
    <property type="project" value="TreeGrafter"/>
</dbReference>
<evidence type="ECO:0000256" key="1">
    <source>
        <dbReference type="SAM" id="MobiDB-lite"/>
    </source>
</evidence>
<feature type="compositionally biased region" description="Low complexity" evidence="1">
    <location>
        <begin position="35"/>
        <end position="48"/>
    </location>
</feature>
<dbReference type="InterPro" id="IPR045055">
    <property type="entry name" value="DNA2/NAM7-like"/>
</dbReference>
<dbReference type="GeneID" id="113402949"/>
<dbReference type="Pfam" id="PF13086">
    <property type="entry name" value="AAA_11"/>
    <property type="match status" value="1"/>
</dbReference>
<dbReference type="PANTHER" id="PTHR10887:SF495">
    <property type="entry name" value="HELICASE SENATAXIN ISOFORM X1-RELATED"/>
    <property type="match status" value="1"/>
</dbReference>
<dbReference type="InterPro" id="IPR047187">
    <property type="entry name" value="SF1_C_Upf1"/>
</dbReference>
<dbReference type="InterPro" id="IPR041677">
    <property type="entry name" value="DNA2/NAM7_AAA_11"/>
</dbReference>
<feature type="domain" description="DNA2/NAM7 helicase helicase" evidence="2">
    <location>
        <begin position="493"/>
        <end position="758"/>
    </location>
</feature>
<evidence type="ECO:0000259" key="2">
    <source>
        <dbReference type="Pfam" id="PF13086"/>
    </source>
</evidence>
<feature type="compositionally biased region" description="Basic and acidic residues" evidence="1">
    <location>
        <begin position="16"/>
        <end position="30"/>
    </location>
</feature>
<feature type="compositionally biased region" description="Basic and acidic residues" evidence="1">
    <location>
        <begin position="158"/>
        <end position="168"/>
    </location>
</feature>
<name>A0A8B8IPR9_VANTA</name>
<keyword evidence="4" id="KW-1185">Reference proteome</keyword>
<dbReference type="OMA" id="LMEIWEC"/>
<proteinExistence type="predicted"/>
<evidence type="ECO:0000313" key="5">
    <source>
        <dbReference type="RefSeq" id="XP_026499115.2"/>
    </source>
</evidence>
<feature type="domain" description="DNA2/NAM7 helicase-like C-terminal" evidence="3">
    <location>
        <begin position="766"/>
        <end position="946"/>
    </location>
</feature>
<dbReference type="InterPro" id="IPR041679">
    <property type="entry name" value="DNA2/NAM7-like_C"/>
</dbReference>
<dbReference type="InterPro" id="IPR027417">
    <property type="entry name" value="P-loop_NTPase"/>
</dbReference>
<dbReference type="Pfam" id="PF13087">
    <property type="entry name" value="AAA_12"/>
    <property type="match status" value="1"/>
</dbReference>
<dbReference type="GO" id="GO:0006369">
    <property type="term" value="P:termination of RNA polymerase II transcription"/>
    <property type="evidence" value="ECO:0007669"/>
    <property type="project" value="TreeGrafter"/>
</dbReference>
<dbReference type="CDD" id="cd18042">
    <property type="entry name" value="DEXXQc_SETX"/>
    <property type="match status" value="1"/>
</dbReference>
<evidence type="ECO:0000259" key="3">
    <source>
        <dbReference type="Pfam" id="PF13087"/>
    </source>
</evidence>
<accession>A0A8B8IPR9</accession>
<dbReference type="OrthoDB" id="2285229at2759"/>
<dbReference type="GO" id="GO:0004386">
    <property type="term" value="F:helicase activity"/>
    <property type="evidence" value="ECO:0007669"/>
    <property type="project" value="InterPro"/>
</dbReference>
<dbReference type="CDD" id="cd18808">
    <property type="entry name" value="SF1_C_Upf1"/>
    <property type="match status" value="1"/>
</dbReference>
<dbReference type="Gene3D" id="3.40.50.300">
    <property type="entry name" value="P-loop containing nucleotide triphosphate hydrolases"/>
    <property type="match status" value="2"/>
</dbReference>
<evidence type="ECO:0000313" key="4">
    <source>
        <dbReference type="Proteomes" id="UP001652626"/>
    </source>
</evidence>
<reference evidence="5" key="1">
    <citation type="submission" date="2025-08" db="UniProtKB">
        <authorList>
            <consortium name="RefSeq"/>
        </authorList>
    </citation>
    <scope>IDENTIFICATION</scope>
    <source>
        <tissue evidence="5">Whole body</tissue>
    </source>
</reference>
<feature type="compositionally biased region" description="Basic and acidic residues" evidence="1">
    <location>
        <begin position="49"/>
        <end position="72"/>
    </location>
</feature>
<feature type="compositionally biased region" description="Low complexity" evidence="1">
    <location>
        <begin position="73"/>
        <end position="91"/>
    </location>
</feature>
<gene>
    <name evidence="5" type="primary">LOC113402949</name>
</gene>
<dbReference type="SUPFAM" id="SSF52540">
    <property type="entry name" value="P-loop containing nucleoside triphosphate hydrolases"/>
    <property type="match status" value="1"/>
</dbReference>